<organism evidence="7 8">
    <name type="scientific">Paenibacillus bovis</name>
    <dbReference type="NCBI Taxonomy" id="1616788"/>
    <lineage>
        <taxon>Bacteria</taxon>
        <taxon>Bacillati</taxon>
        <taxon>Bacillota</taxon>
        <taxon>Bacilli</taxon>
        <taxon>Bacillales</taxon>
        <taxon>Paenibacillaceae</taxon>
        <taxon>Paenibacillus</taxon>
    </lineage>
</organism>
<dbReference type="STRING" id="1616788.AR543_22370"/>
<dbReference type="OrthoDB" id="9768714at2"/>
<evidence type="ECO:0000259" key="5">
    <source>
        <dbReference type="Pfam" id="PF01232"/>
    </source>
</evidence>
<evidence type="ECO:0000256" key="3">
    <source>
        <dbReference type="ARBA" id="ARBA00048615"/>
    </source>
</evidence>
<dbReference type="GO" id="GO:0005829">
    <property type="term" value="C:cytosol"/>
    <property type="evidence" value="ECO:0007669"/>
    <property type="project" value="TreeGrafter"/>
</dbReference>
<keyword evidence="1 4" id="KW-0560">Oxidoreductase</keyword>
<dbReference type="AlphaFoldDB" id="A0A172ZM29"/>
<evidence type="ECO:0000256" key="1">
    <source>
        <dbReference type="ARBA" id="ARBA00023002"/>
    </source>
</evidence>
<feature type="binding site" evidence="4">
    <location>
        <begin position="27"/>
        <end position="38"/>
    </location>
    <ligand>
        <name>NAD(+)</name>
        <dbReference type="ChEBI" id="CHEBI:57540"/>
    </ligand>
</feature>
<reference evidence="8" key="1">
    <citation type="submission" date="2015-10" db="EMBL/GenBank/DDBJ databases">
        <title>Genome of Paenibacillus bovis sp. nov.</title>
        <authorList>
            <person name="Wu Z."/>
            <person name="Gao C."/>
            <person name="Liu Z."/>
            <person name="Zheng H."/>
        </authorList>
    </citation>
    <scope>NUCLEOTIDE SEQUENCE [LARGE SCALE GENOMIC DNA]</scope>
    <source>
        <strain evidence="8">BD3526</strain>
    </source>
</reference>
<dbReference type="HAMAP" id="MF_00670">
    <property type="entry name" value="Altron_oxidoreduct"/>
    <property type="match status" value="1"/>
</dbReference>
<dbReference type="InterPro" id="IPR036291">
    <property type="entry name" value="NAD(P)-bd_dom_sf"/>
</dbReference>
<dbReference type="Gene3D" id="1.10.1040.10">
    <property type="entry name" value="N-(1-d-carboxylethyl)-l-norvaline Dehydrogenase, domain 2"/>
    <property type="match status" value="1"/>
</dbReference>
<comment type="catalytic activity">
    <reaction evidence="3">
        <text>D-mannitol 1-phosphate + NAD(+) = beta-D-fructose 6-phosphate + NADH + H(+)</text>
        <dbReference type="Rhea" id="RHEA:19661"/>
        <dbReference type="ChEBI" id="CHEBI:15378"/>
        <dbReference type="ChEBI" id="CHEBI:57540"/>
        <dbReference type="ChEBI" id="CHEBI:57634"/>
        <dbReference type="ChEBI" id="CHEBI:57945"/>
        <dbReference type="ChEBI" id="CHEBI:61381"/>
        <dbReference type="EC" id="1.1.1.17"/>
    </reaction>
</comment>
<dbReference type="SUPFAM" id="SSF48179">
    <property type="entry name" value="6-phosphogluconate dehydrogenase C-terminal domain-like"/>
    <property type="match status" value="1"/>
</dbReference>
<feature type="domain" description="Mannitol dehydrogenase N-terminal" evidence="5">
    <location>
        <begin position="26"/>
        <end position="265"/>
    </location>
</feature>
<dbReference type="EMBL" id="CP013023">
    <property type="protein sequence ID" value="ANF98462.1"/>
    <property type="molecule type" value="Genomic_DNA"/>
</dbReference>
<dbReference type="Gene3D" id="3.40.50.720">
    <property type="entry name" value="NAD(P)-binding Rossmann-like Domain"/>
    <property type="match status" value="1"/>
</dbReference>
<comment type="catalytic activity">
    <reaction evidence="4">
        <text>D-altronate + NAD(+) = keto-D-tagaturonate + NADH + H(+)</text>
        <dbReference type="Rhea" id="RHEA:17813"/>
        <dbReference type="ChEBI" id="CHEBI:15378"/>
        <dbReference type="ChEBI" id="CHEBI:17360"/>
        <dbReference type="ChEBI" id="CHEBI:17886"/>
        <dbReference type="ChEBI" id="CHEBI:57540"/>
        <dbReference type="ChEBI" id="CHEBI:57945"/>
        <dbReference type="EC" id="1.1.1.58"/>
    </reaction>
</comment>
<dbReference type="SUPFAM" id="SSF51735">
    <property type="entry name" value="NAD(P)-binding Rossmann-fold domains"/>
    <property type="match status" value="1"/>
</dbReference>
<dbReference type="InterPro" id="IPR013328">
    <property type="entry name" value="6PGD_dom2"/>
</dbReference>
<dbReference type="UniPathway" id="UPA00246"/>
<evidence type="ECO:0000256" key="2">
    <source>
        <dbReference type="ARBA" id="ARBA00023027"/>
    </source>
</evidence>
<comment type="similarity">
    <text evidence="4">Belongs to the mannitol dehydrogenase family. UxaB subfamily.</text>
</comment>
<evidence type="ECO:0000256" key="4">
    <source>
        <dbReference type="HAMAP-Rule" id="MF_00670"/>
    </source>
</evidence>
<dbReference type="PANTHER" id="PTHR30524:SF0">
    <property type="entry name" value="ALTRONATE OXIDOREDUCTASE-RELATED"/>
    <property type="match status" value="1"/>
</dbReference>
<gene>
    <name evidence="4" type="primary">uxaB</name>
    <name evidence="7" type="ORF">AR543_22370</name>
</gene>
<dbReference type="Proteomes" id="UP000078148">
    <property type="component" value="Chromosome"/>
</dbReference>
<name>A0A172ZM29_9BACL</name>
<reference evidence="7 8" key="2">
    <citation type="journal article" date="2016" name="Int. J. Syst. Evol. Microbiol.">
        <title>Paenibacillus bovis sp. nov., isolated from raw yak (Bos grunniens) milk.</title>
        <authorList>
            <person name="Gao C."/>
            <person name="Han J."/>
            <person name="Liu Z."/>
            <person name="Xu X."/>
            <person name="Hang F."/>
            <person name="Wu Z."/>
        </authorList>
    </citation>
    <scope>NUCLEOTIDE SEQUENCE [LARGE SCALE GENOMIC DNA]</scope>
    <source>
        <strain evidence="7 8">BD3526</strain>
    </source>
</reference>
<sequence>MNQLTEAIIMQRLNRNNHPAERYPEKVLQFGEGNFLRAFADWQIDQMNRKADFNGGVVIVQPLANGMAEQLNEQDGLYTVYLEGIQNGQALQEHQVMECVTRGIDPYARYEVYEELAYQPELRFIVSNTTEAGIAFQPEDRLEDRPQRSYPGKLTALLYRRYLHFGGDRSKGFIIIPCELIDRNGEVLKDIVLQYSKLWGLESEFVSWLEEANTFCCSLVDRIVPGYPKQRMPHITAELGYEDSFVVVGEPFHLWVIEGPAWIAQEFPAEAAGLQVKVVEDMAPYRTRKVRILNGAHTALTPVAYLYGLETVGQAVEDELVGSFVRELIDEEIIPTLDLPAEELTAFAAAVLERFRNPYVEHYVMSIALNSISKFKTRDLPTLTAFVEEQGRLPERLTFSLAALIAFYRGEREGEPIQLADNSAVLDYFRQIWSQYQDTAEDMKQLVSSVFGQTSFWGMNLNEIPGLTEQTSRYLYQIRTEGIRQALRELMTHGTLAV</sequence>
<dbReference type="GO" id="GO:0019592">
    <property type="term" value="P:mannitol catabolic process"/>
    <property type="evidence" value="ECO:0007669"/>
    <property type="project" value="TreeGrafter"/>
</dbReference>
<dbReference type="KEGG" id="pbv:AR543_22370"/>
<dbReference type="InterPro" id="IPR023668">
    <property type="entry name" value="Altronate_OxRdtase"/>
</dbReference>
<dbReference type="InterPro" id="IPR013118">
    <property type="entry name" value="Mannitol_DH_C"/>
</dbReference>
<accession>A0A172ZM29</accession>
<comment type="pathway">
    <text evidence="4">Carbohydrate metabolism; pentose and glucuronate interconversion.</text>
</comment>
<dbReference type="NCBIfam" id="NF002969">
    <property type="entry name" value="PRK03643.1"/>
    <property type="match status" value="1"/>
</dbReference>
<evidence type="ECO:0000259" key="6">
    <source>
        <dbReference type="Pfam" id="PF08125"/>
    </source>
</evidence>
<evidence type="ECO:0000313" key="7">
    <source>
        <dbReference type="EMBL" id="ANF98462.1"/>
    </source>
</evidence>
<proteinExistence type="inferred from homology"/>
<dbReference type="PANTHER" id="PTHR30524">
    <property type="entry name" value="MANNITOL-1-PHOSPHATE 5-DEHYDROGENASE"/>
    <property type="match status" value="1"/>
</dbReference>
<dbReference type="GO" id="GO:0019698">
    <property type="term" value="P:D-galacturonate catabolic process"/>
    <property type="evidence" value="ECO:0007669"/>
    <property type="project" value="TreeGrafter"/>
</dbReference>
<protein>
    <recommendedName>
        <fullName evidence="4">Altronate oxidoreductase</fullName>
        <ecNumber evidence="4">1.1.1.58</ecNumber>
    </recommendedName>
    <alternativeName>
        <fullName evidence="4">Tagaturonate dehydrogenase</fullName>
    </alternativeName>
    <alternativeName>
        <fullName evidence="4">Tagaturonate reductase</fullName>
    </alternativeName>
</protein>
<feature type="domain" description="Mannitol dehydrogenase C-terminal" evidence="6">
    <location>
        <begin position="281"/>
        <end position="475"/>
    </location>
</feature>
<evidence type="ECO:0000313" key="8">
    <source>
        <dbReference type="Proteomes" id="UP000078148"/>
    </source>
</evidence>
<keyword evidence="8" id="KW-1185">Reference proteome</keyword>
<dbReference type="InterPro" id="IPR008927">
    <property type="entry name" value="6-PGluconate_DH-like_C_sf"/>
</dbReference>
<dbReference type="Pfam" id="PF01232">
    <property type="entry name" value="Mannitol_dh"/>
    <property type="match status" value="1"/>
</dbReference>
<dbReference type="GO" id="GO:0008926">
    <property type="term" value="F:mannitol-1-phosphate 5-dehydrogenase activity"/>
    <property type="evidence" value="ECO:0007669"/>
    <property type="project" value="UniProtKB-EC"/>
</dbReference>
<dbReference type="GO" id="GO:0009026">
    <property type="term" value="F:tagaturonate reductase activity"/>
    <property type="evidence" value="ECO:0007669"/>
    <property type="project" value="UniProtKB-UniRule"/>
</dbReference>
<dbReference type="Pfam" id="PF08125">
    <property type="entry name" value="Mannitol_dh_C"/>
    <property type="match status" value="1"/>
</dbReference>
<keyword evidence="2 4" id="KW-0520">NAD</keyword>
<dbReference type="InterPro" id="IPR013131">
    <property type="entry name" value="Mannitol_DH_N"/>
</dbReference>
<dbReference type="InterPro" id="IPR000669">
    <property type="entry name" value="Mannitol_DH"/>
</dbReference>
<dbReference type="PRINTS" id="PR00084">
    <property type="entry name" value="MTLDHDRGNASE"/>
</dbReference>
<dbReference type="EC" id="1.1.1.58" evidence="4"/>